<feature type="transmembrane region" description="Helical" evidence="5">
    <location>
        <begin position="30"/>
        <end position="52"/>
    </location>
</feature>
<gene>
    <name evidence="6" type="primary">Ctxn3</name>
    <name evidence="6" type="ORF">CROSUL_R02387</name>
</gene>
<keyword evidence="2 5" id="KW-0812">Transmembrane</keyword>
<dbReference type="EMBL" id="VYZB01000193">
    <property type="protein sequence ID" value="NWS70924.1"/>
    <property type="molecule type" value="Genomic_DNA"/>
</dbReference>
<sequence length="63" mass="7038">IKDGERFATTLVPSVNMTPNTSMSLEQKTIFAFVILLFIFLGILIVLCFQILPDACWSKTIST</sequence>
<name>A0A7K5HNR1_CROSL</name>
<protein>
    <submittedName>
        <fullName evidence="6">CTXN3 protein</fullName>
    </submittedName>
</protein>
<evidence type="ECO:0000313" key="7">
    <source>
        <dbReference type="Proteomes" id="UP000549499"/>
    </source>
</evidence>
<feature type="non-terminal residue" evidence="6">
    <location>
        <position position="1"/>
    </location>
</feature>
<accession>A0A7K5HNR1</accession>
<dbReference type="PANTHER" id="PTHR16736">
    <property type="entry name" value="CORTEXIN-1-RELATED"/>
    <property type="match status" value="1"/>
</dbReference>
<evidence type="ECO:0000256" key="3">
    <source>
        <dbReference type="ARBA" id="ARBA00022989"/>
    </source>
</evidence>
<proteinExistence type="predicted"/>
<evidence type="ECO:0000256" key="4">
    <source>
        <dbReference type="ARBA" id="ARBA00023136"/>
    </source>
</evidence>
<evidence type="ECO:0000313" key="6">
    <source>
        <dbReference type="EMBL" id="NWS70924.1"/>
    </source>
</evidence>
<dbReference type="InterPro" id="IPR020066">
    <property type="entry name" value="Cortexin"/>
</dbReference>
<feature type="non-terminal residue" evidence="6">
    <location>
        <position position="63"/>
    </location>
</feature>
<dbReference type="PANTHER" id="PTHR16736:SF1">
    <property type="entry name" value="CORTEXIN-3"/>
    <property type="match status" value="1"/>
</dbReference>
<dbReference type="GO" id="GO:0016020">
    <property type="term" value="C:membrane"/>
    <property type="evidence" value="ECO:0007669"/>
    <property type="project" value="UniProtKB-SubCell"/>
</dbReference>
<comment type="subcellular location">
    <subcellularLocation>
        <location evidence="1">Membrane</location>
        <topology evidence="1">Single-pass membrane protein</topology>
    </subcellularLocation>
</comment>
<evidence type="ECO:0000256" key="2">
    <source>
        <dbReference type="ARBA" id="ARBA00022692"/>
    </source>
</evidence>
<keyword evidence="4 5" id="KW-0472">Membrane</keyword>
<dbReference type="Proteomes" id="UP000549499">
    <property type="component" value="Unassembled WGS sequence"/>
</dbReference>
<evidence type="ECO:0000256" key="5">
    <source>
        <dbReference type="SAM" id="Phobius"/>
    </source>
</evidence>
<keyword evidence="7" id="KW-1185">Reference proteome</keyword>
<dbReference type="Pfam" id="PF11057">
    <property type="entry name" value="Cortexin"/>
    <property type="match status" value="1"/>
</dbReference>
<organism evidence="6 7">
    <name type="scientific">Crotophaga sulcirostris</name>
    <name type="common">Groove-billed ani</name>
    <dbReference type="NCBI Taxonomy" id="33598"/>
    <lineage>
        <taxon>Eukaryota</taxon>
        <taxon>Metazoa</taxon>
        <taxon>Chordata</taxon>
        <taxon>Craniata</taxon>
        <taxon>Vertebrata</taxon>
        <taxon>Euteleostomi</taxon>
        <taxon>Archelosauria</taxon>
        <taxon>Archosauria</taxon>
        <taxon>Dinosauria</taxon>
        <taxon>Saurischia</taxon>
        <taxon>Theropoda</taxon>
        <taxon>Coelurosauria</taxon>
        <taxon>Aves</taxon>
        <taxon>Neognathae</taxon>
        <taxon>Neoaves</taxon>
        <taxon>Otidimorphae</taxon>
        <taxon>Cuculiformes</taxon>
        <taxon>Crotophagidae</taxon>
        <taxon>Crotophaga</taxon>
    </lineage>
</organism>
<evidence type="ECO:0000256" key="1">
    <source>
        <dbReference type="ARBA" id="ARBA00004167"/>
    </source>
</evidence>
<comment type="caution">
    <text evidence="6">The sequence shown here is derived from an EMBL/GenBank/DDBJ whole genome shotgun (WGS) entry which is preliminary data.</text>
</comment>
<dbReference type="AlphaFoldDB" id="A0A7K5HNR1"/>
<reference evidence="6 7" key="1">
    <citation type="submission" date="2019-09" db="EMBL/GenBank/DDBJ databases">
        <title>Bird 10,000 Genomes (B10K) Project - Family phase.</title>
        <authorList>
            <person name="Zhang G."/>
        </authorList>
    </citation>
    <scope>NUCLEOTIDE SEQUENCE [LARGE SCALE GENOMIC DNA]</scope>
    <source>
        <strain evidence="6">B10K-DU-003-44</strain>
        <tissue evidence="6">Muscle</tissue>
    </source>
</reference>
<keyword evidence="3 5" id="KW-1133">Transmembrane helix</keyword>